<dbReference type="AlphaFoldDB" id="A0A0W1AMF8"/>
<feature type="transmembrane region" description="Helical" evidence="1">
    <location>
        <begin position="217"/>
        <end position="241"/>
    </location>
</feature>
<feature type="transmembrane region" description="Helical" evidence="1">
    <location>
        <begin position="68"/>
        <end position="87"/>
    </location>
</feature>
<comment type="caution">
    <text evidence="2">The sequence shown here is derived from an EMBL/GenBank/DDBJ whole genome shotgun (WGS) entry which is preliminary data.</text>
</comment>
<dbReference type="PATRIC" id="fig|66969.6.peg.686"/>
<evidence type="ECO:0000256" key="1">
    <source>
        <dbReference type="SAM" id="Phobius"/>
    </source>
</evidence>
<accession>A0A0W1AMF8</accession>
<feature type="transmembrane region" description="Helical" evidence="1">
    <location>
        <begin position="184"/>
        <end position="205"/>
    </location>
</feature>
<proteinExistence type="predicted"/>
<dbReference type="EMBL" id="LNZB01000011">
    <property type="protein sequence ID" value="KTD82521.1"/>
    <property type="molecule type" value="Genomic_DNA"/>
</dbReference>
<keyword evidence="3" id="KW-1185">Reference proteome</keyword>
<feature type="transmembrane region" description="Helical" evidence="1">
    <location>
        <begin position="144"/>
        <end position="163"/>
    </location>
</feature>
<keyword evidence="1" id="KW-0472">Membrane</keyword>
<dbReference type="Proteomes" id="UP000054729">
    <property type="component" value="Unassembled WGS sequence"/>
</dbReference>
<reference evidence="2 3" key="1">
    <citation type="submission" date="2015-11" db="EMBL/GenBank/DDBJ databases">
        <title>Genomic analysis of 38 Legionella species identifies large and diverse effector repertoires.</title>
        <authorList>
            <person name="Burstein D."/>
            <person name="Amaro F."/>
            <person name="Zusman T."/>
            <person name="Lifshitz Z."/>
            <person name="Cohen O."/>
            <person name="Gilbert J.A."/>
            <person name="Pupko T."/>
            <person name="Shuman H.A."/>
            <person name="Segal G."/>
        </authorList>
    </citation>
    <scope>NUCLEOTIDE SEQUENCE [LARGE SCALE GENOMIC DNA]</scope>
    <source>
        <strain evidence="2 3">ATCC 51914</strain>
    </source>
</reference>
<evidence type="ECO:0000313" key="3">
    <source>
        <dbReference type="Proteomes" id="UP000054729"/>
    </source>
</evidence>
<feature type="transmembrane region" description="Helical" evidence="1">
    <location>
        <begin position="34"/>
        <end position="56"/>
    </location>
</feature>
<feature type="transmembrane region" description="Helical" evidence="1">
    <location>
        <begin position="119"/>
        <end position="138"/>
    </location>
</feature>
<organism evidence="2 3">
    <name type="scientific">Legionella waltersii</name>
    <dbReference type="NCBI Taxonomy" id="66969"/>
    <lineage>
        <taxon>Bacteria</taxon>
        <taxon>Pseudomonadati</taxon>
        <taxon>Pseudomonadota</taxon>
        <taxon>Gammaproteobacteria</taxon>
        <taxon>Legionellales</taxon>
        <taxon>Legionellaceae</taxon>
        <taxon>Legionella</taxon>
    </lineage>
</organism>
<keyword evidence="1" id="KW-0812">Transmembrane</keyword>
<evidence type="ECO:0000313" key="2">
    <source>
        <dbReference type="EMBL" id="KTD82521.1"/>
    </source>
</evidence>
<protein>
    <recommendedName>
        <fullName evidence="4">Transmembrane protein</fullName>
    </recommendedName>
</protein>
<evidence type="ECO:0008006" key="4">
    <source>
        <dbReference type="Google" id="ProtNLM"/>
    </source>
</evidence>
<name>A0A0W1AMF8_9GAMM</name>
<sequence length="252" mass="28925">MKGIMKLLNYFPWSKEAWVSYAQCRSTLWWPLSYLFLAPLAVLIILGAILPLSLFLKGWISFDHAFINYPYMLLVSSLVFFALFPFLDGLYRLIKDQLAGNEFDENTAFKHIRHSKPMAIAMGPILLGILLLEFLGSLFLPFKLAALVIYLLAVFTPILCVYDSEISWHKAWESIQFALNNKKLVLQVWGMRLLILVALILPWVIVALTGSHKALKALTIVLAIPSFVYLFVKILPFYFYYPAYVHKQIEQG</sequence>
<gene>
    <name evidence="2" type="ORF">Lwal_0638</name>
</gene>
<keyword evidence="1" id="KW-1133">Transmembrane helix</keyword>